<reference evidence="1 2" key="1">
    <citation type="submission" date="2021-05" db="EMBL/GenBank/DDBJ databases">
        <title>Draft genomes of bacteria isolated from model marine particles.</title>
        <authorList>
            <person name="Datta M.S."/>
            <person name="Schwartzman J.A."/>
            <person name="Enke T.N."/>
            <person name="Saavedra J."/>
            <person name="Cermak N."/>
            <person name="Cordero O.X."/>
        </authorList>
    </citation>
    <scope>NUCLEOTIDE SEQUENCE [LARGE SCALE GENOMIC DNA]</scope>
    <source>
        <strain evidence="1 2">D2M19</strain>
    </source>
</reference>
<name>A0ABS6AB62_9GAMM</name>
<dbReference type="RefSeq" id="WP_216009020.1">
    <property type="nucleotide sequence ID" value="NZ_JAHKPV010000021.1"/>
</dbReference>
<evidence type="ECO:0000313" key="2">
    <source>
        <dbReference type="Proteomes" id="UP000753376"/>
    </source>
</evidence>
<dbReference type="EMBL" id="JAHKPV010000021">
    <property type="protein sequence ID" value="MBU2875207.1"/>
    <property type="molecule type" value="Genomic_DNA"/>
</dbReference>
<comment type="caution">
    <text evidence="1">The sequence shown here is derived from an EMBL/GenBank/DDBJ whole genome shotgun (WGS) entry which is preliminary data.</text>
</comment>
<protein>
    <submittedName>
        <fullName evidence="1">Uncharacterized protein</fullName>
    </submittedName>
</protein>
<dbReference type="Proteomes" id="UP000753376">
    <property type="component" value="Unassembled WGS sequence"/>
</dbReference>
<sequence>MMNRTFWLFLRDAFRFLTGFCLTVILAFAAAFSWGAAESTNEAEADDARESSVRLSIEGISASVGEDEPRVLNILPWRAPTLPRRPSAELKGSASDLVQPLDAIVLERHRVFRQSLGGSHHGPQPGARR</sequence>
<proteinExistence type="predicted"/>
<accession>A0ABS6AB62</accession>
<evidence type="ECO:0000313" key="1">
    <source>
        <dbReference type="EMBL" id="MBU2875207.1"/>
    </source>
</evidence>
<gene>
    <name evidence="1" type="ORF">KO508_14465</name>
</gene>
<keyword evidence="2" id="KW-1185">Reference proteome</keyword>
<organism evidence="1 2">
    <name type="scientific">Marinobacter salexigens</name>
    <dbReference type="NCBI Taxonomy" id="1925763"/>
    <lineage>
        <taxon>Bacteria</taxon>
        <taxon>Pseudomonadati</taxon>
        <taxon>Pseudomonadota</taxon>
        <taxon>Gammaproteobacteria</taxon>
        <taxon>Pseudomonadales</taxon>
        <taxon>Marinobacteraceae</taxon>
        <taxon>Marinobacter</taxon>
    </lineage>
</organism>